<dbReference type="Pfam" id="PF00903">
    <property type="entry name" value="Glyoxalase"/>
    <property type="match status" value="1"/>
</dbReference>
<dbReference type="InterPro" id="IPR004360">
    <property type="entry name" value="Glyas_Fos-R_dOase_dom"/>
</dbReference>
<dbReference type="Proteomes" id="UP000611640">
    <property type="component" value="Chromosome"/>
</dbReference>
<dbReference type="InterPro" id="IPR037523">
    <property type="entry name" value="VOC_core"/>
</dbReference>
<dbReference type="KEGG" id="atl:Athai_44250"/>
<proteinExistence type="predicted"/>
<dbReference type="RefSeq" id="WP_203963208.1">
    <property type="nucleotide sequence ID" value="NZ_AP023355.1"/>
</dbReference>
<reference evidence="2 3" key="1">
    <citation type="submission" date="2020-08" db="EMBL/GenBank/DDBJ databases">
        <title>Whole genome shotgun sequence of Actinocatenispora thailandica NBRC 105041.</title>
        <authorList>
            <person name="Komaki H."/>
            <person name="Tamura T."/>
        </authorList>
    </citation>
    <scope>NUCLEOTIDE SEQUENCE [LARGE SCALE GENOMIC DNA]</scope>
    <source>
        <strain evidence="2 3">NBRC 105041</strain>
    </source>
</reference>
<dbReference type="EMBL" id="AP023355">
    <property type="protein sequence ID" value="BCJ36922.1"/>
    <property type="molecule type" value="Genomic_DNA"/>
</dbReference>
<dbReference type="PROSITE" id="PS51819">
    <property type="entry name" value="VOC"/>
    <property type="match status" value="1"/>
</dbReference>
<evidence type="ECO:0000259" key="1">
    <source>
        <dbReference type="PROSITE" id="PS51819"/>
    </source>
</evidence>
<name>A0A7R7HY43_9ACTN</name>
<organism evidence="2 3">
    <name type="scientific">Actinocatenispora thailandica</name>
    <dbReference type="NCBI Taxonomy" id="227318"/>
    <lineage>
        <taxon>Bacteria</taxon>
        <taxon>Bacillati</taxon>
        <taxon>Actinomycetota</taxon>
        <taxon>Actinomycetes</taxon>
        <taxon>Micromonosporales</taxon>
        <taxon>Micromonosporaceae</taxon>
        <taxon>Actinocatenispora</taxon>
    </lineage>
</organism>
<dbReference type="SUPFAM" id="SSF54593">
    <property type="entry name" value="Glyoxalase/Bleomycin resistance protein/Dihydroxybiphenyl dioxygenase"/>
    <property type="match status" value="1"/>
</dbReference>
<dbReference type="InterPro" id="IPR029068">
    <property type="entry name" value="Glyas_Bleomycin-R_OHBP_Dase"/>
</dbReference>
<dbReference type="Gene3D" id="3.10.180.10">
    <property type="entry name" value="2,3-Dihydroxybiphenyl 1,2-Dioxygenase, domain 1"/>
    <property type="match status" value="1"/>
</dbReference>
<dbReference type="AlphaFoldDB" id="A0A7R7HY43"/>
<accession>A0A7R7HY43</accession>
<protein>
    <recommendedName>
        <fullName evidence="1">VOC domain-containing protein</fullName>
    </recommendedName>
</protein>
<feature type="domain" description="VOC" evidence="1">
    <location>
        <begin position="5"/>
        <end position="112"/>
    </location>
</feature>
<sequence length="113" mass="12663">MKPSSISGLTYQVADLARTAEFYQALGFRPGRSEEGRMTCYVNWFWLTFVAGEPASGAGSTTYLKVEDLDAYYQGVLAAGFRPENKPARGRTGNREFDLLDPDGYRLAFFEKK</sequence>
<evidence type="ECO:0000313" key="3">
    <source>
        <dbReference type="Proteomes" id="UP000611640"/>
    </source>
</evidence>
<gene>
    <name evidence="2" type="ORF">Athai_44250</name>
</gene>
<evidence type="ECO:0000313" key="2">
    <source>
        <dbReference type="EMBL" id="BCJ36922.1"/>
    </source>
</evidence>
<keyword evidence="3" id="KW-1185">Reference proteome</keyword>